<reference evidence="1 2" key="1">
    <citation type="submission" date="2018-07" db="EMBL/GenBank/DDBJ databases">
        <title>A high quality draft genome assembly of the barn swallow (H. rustica rustica).</title>
        <authorList>
            <person name="Formenti G."/>
            <person name="Chiara M."/>
            <person name="Poveda L."/>
            <person name="Francoijs K.-J."/>
            <person name="Bonisoli-Alquati A."/>
            <person name="Canova L."/>
            <person name="Gianfranceschi L."/>
            <person name="Horner D.S."/>
            <person name="Saino N."/>
        </authorList>
    </citation>
    <scope>NUCLEOTIDE SEQUENCE [LARGE SCALE GENOMIC DNA]</scope>
    <source>
        <strain evidence="1">Chelidonia</strain>
        <tissue evidence="1">Blood</tissue>
    </source>
</reference>
<sequence length="106" mass="12039">MSHVSEQEPKLVALTRALELSERKKVNIWMDSKFAFGIVCIPWGNLEGGKFVFNTWWRKEATMAKNCRCFDLFAGLSIQVVPGPEFLSLSCSDHGEEQKTQLQVCD</sequence>
<comment type="caution">
    <text evidence="1">The sequence shown here is derived from an EMBL/GenBank/DDBJ whole genome shotgun (WGS) entry which is preliminary data.</text>
</comment>
<evidence type="ECO:0000313" key="1">
    <source>
        <dbReference type="EMBL" id="RMC02323.1"/>
    </source>
</evidence>
<proteinExistence type="predicted"/>
<dbReference type="GO" id="GO:0003676">
    <property type="term" value="F:nucleic acid binding"/>
    <property type="evidence" value="ECO:0007669"/>
    <property type="project" value="InterPro"/>
</dbReference>
<evidence type="ECO:0008006" key="3">
    <source>
        <dbReference type="Google" id="ProtNLM"/>
    </source>
</evidence>
<organism evidence="1 2">
    <name type="scientific">Hirundo rustica rustica</name>
    <dbReference type="NCBI Taxonomy" id="333673"/>
    <lineage>
        <taxon>Eukaryota</taxon>
        <taxon>Metazoa</taxon>
        <taxon>Chordata</taxon>
        <taxon>Craniata</taxon>
        <taxon>Vertebrata</taxon>
        <taxon>Euteleostomi</taxon>
        <taxon>Archelosauria</taxon>
        <taxon>Archosauria</taxon>
        <taxon>Dinosauria</taxon>
        <taxon>Saurischia</taxon>
        <taxon>Theropoda</taxon>
        <taxon>Coelurosauria</taxon>
        <taxon>Aves</taxon>
        <taxon>Neognathae</taxon>
        <taxon>Neoaves</taxon>
        <taxon>Telluraves</taxon>
        <taxon>Australaves</taxon>
        <taxon>Passeriformes</taxon>
        <taxon>Sylvioidea</taxon>
        <taxon>Hirundinidae</taxon>
        <taxon>Hirundo</taxon>
    </lineage>
</organism>
<gene>
    <name evidence="1" type="ORF">DUI87_21491</name>
</gene>
<dbReference type="EMBL" id="QRBI01000134">
    <property type="protein sequence ID" value="RMC02323.1"/>
    <property type="molecule type" value="Genomic_DNA"/>
</dbReference>
<protein>
    <recommendedName>
        <fullName evidence="3">RNase H type-1 domain-containing protein</fullName>
    </recommendedName>
</protein>
<accession>A0A3M0JN01</accession>
<keyword evidence="2" id="KW-1185">Reference proteome</keyword>
<evidence type="ECO:0000313" key="2">
    <source>
        <dbReference type="Proteomes" id="UP000269221"/>
    </source>
</evidence>
<dbReference type="AlphaFoldDB" id="A0A3M0JN01"/>
<name>A0A3M0JN01_HIRRU</name>
<dbReference type="InterPro" id="IPR036397">
    <property type="entry name" value="RNaseH_sf"/>
</dbReference>
<dbReference type="Gene3D" id="3.30.420.10">
    <property type="entry name" value="Ribonuclease H-like superfamily/Ribonuclease H"/>
    <property type="match status" value="1"/>
</dbReference>
<dbReference type="Proteomes" id="UP000269221">
    <property type="component" value="Unassembled WGS sequence"/>
</dbReference>